<feature type="compositionally biased region" description="Basic residues" evidence="1">
    <location>
        <begin position="125"/>
        <end position="135"/>
    </location>
</feature>
<feature type="compositionally biased region" description="Basic and acidic residues" evidence="1">
    <location>
        <begin position="136"/>
        <end position="145"/>
    </location>
</feature>
<evidence type="ECO:0000313" key="2">
    <source>
        <dbReference type="EMBL" id="MPN09213.1"/>
    </source>
</evidence>
<name>A0A645F9S2_9ZZZZ</name>
<gene>
    <name evidence="2" type="ORF">SDC9_156502</name>
</gene>
<dbReference type="AlphaFoldDB" id="A0A645F9S2"/>
<feature type="region of interest" description="Disordered" evidence="1">
    <location>
        <begin position="105"/>
        <end position="145"/>
    </location>
</feature>
<accession>A0A645F9S2</accession>
<comment type="caution">
    <text evidence="2">The sequence shown here is derived from an EMBL/GenBank/DDBJ whole genome shotgun (WGS) entry which is preliminary data.</text>
</comment>
<protein>
    <submittedName>
        <fullName evidence="2">Uncharacterized protein</fullName>
    </submittedName>
</protein>
<sequence>MLPADIKGRFVRSDHPGEALPAHGISGIQHLVHASPIGDLLLRQGVDSAVNMQVQRERPAAAACPLYLLRRLLPGKAADGEAVHSDPFKYDVLPHSRPAVLKLGHRQGRANHEGGHPRNNQQANNKHRVIKAKTPSRRDLFPRVG</sequence>
<organism evidence="2">
    <name type="scientific">bioreactor metagenome</name>
    <dbReference type="NCBI Taxonomy" id="1076179"/>
    <lineage>
        <taxon>unclassified sequences</taxon>
        <taxon>metagenomes</taxon>
        <taxon>ecological metagenomes</taxon>
    </lineage>
</organism>
<proteinExistence type="predicted"/>
<evidence type="ECO:0000256" key="1">
    <source>
        <dbReference type="SAM" id="MobiDB-lite"/>
    </source>
</evidence>
<reference evidence="2" key="1">
    <citation type="submission" date="2019-08" db="EMBL/GenBank/DDBJ databases">
        <authorList>
            <person name="Kucharzyk K."/>
            <person name="Murdoch R.W."/>
            <person name="Higgins S."/>
            <person name="Loffler F."/>
        </authorList>
    </citation>
    <scope>NUCLEOTIDE SEQUENCE</scope>
</reference>
<dbReference type="EMBL" id="VSSQ01055308">
    <property type="protein sequence ID" value="MPN09213.1"/>
    <property type="molecule type" value="Genomic_DNA"/>
</dbReference>